<protein>
    <recommendedName>
        <fullName evidence="3">DUF674 domain-containing protein</fullName>
    </recommendedName>
</protein>
<reference evidence="1" key="1">
    <citation type="journal article" date="2022" name="Plant J.">
        <title>Strategies of tolerance reflected in two North American maple genomes.</title>
        <authorList>
            <person name="McEvoy S.L."/>
            <person name="Sezen U.U."/>
            <person name="Trouern-Trend A."/>
            <person name="McMahon S.M."/>
            <person name="Schaberg P.G."/>
            <person name="Yang J."/>
            <person name="Wegrzyn J.L."/>
            <person name="Swenson N.G."/>
        </authorList>
    </citation>
    <scope>NUCLEOTIDE SEQUENCE</scope>
    <source>
        <strain evidence="1">91603</strain>
    </source>
</reference>
<evidence type="ECO:0000313" key="2">
    <source>
        <dbReference type="Proteomes" id="UP001064489"/>
    </source>
</evidence>
<dbReference type="Proteomes" id="UP001064489">
    <property type="component" value="Chromosome 12"/>
</dbReference>
<reference evidence="1" key="2">
    <citation type="submission" date="2023-02" db="EMBL/GenBank/DDBJ databases">
        <authorList>
            <person name="Swenson N.G."/>
            <person name="Wegrzyn J.L."/>
            <person name="Mcevoy S.L."/>
        </authorList>
    </citation>
    <scope>NUCLEOTIDE SEQUENCE</scope>
    <source>
        <strain evidence="1">91603</strain>
        <tissue evidence="1">Leaf</tissue>
    </source>
</reference>
<dbReference type="PANTHER" id="PTHR33103">
    <property type="entry name" value="OS01G0153900 PROTEIN"/>
    <property type="match status" value="1"/>
</dbReference>
<comment type="caution">
    <text evidence="1">The sequence shown here is derived from an EMBL/GenBank/DDBJ whole genome shotgun (WGS) entry which is preliminary data.</text>
</comment>
<dbReference type="PANTHER" id="PTHR33103:SF19">
    <property type="entry name" value="OS09G0544700 PROTEIN"/>
    <property type="match status" value="1"/>
</dbReference>
<organism evidence="1 2">
    <name type="scientific">Acer negundo</name>
    <name type="common">Box elder</name>
    <dbReference type="NCBI Taxonomy" id="4023"/>
    <lineage>
        <taxon>Eukaryota</taxon>
        <taxon>Viridiplantae</taxon>
        <taxon>Streptophyta</taxon>
        <taxon>Embryophyta</taxon>
        <taxon>Tracheophyta</taxon>
        <taxon>Spermatophyta</taxon>
        <taxon>Magnoliopsida</taxon>
        <taxon>eudicotyledons</taxon>
        <taxon>Gunneridae</taxon>
        <taxon>Pentapetalae</taxon>
        <taxon>rosids</taxon>
        <taxon>malvids</taxon>
        <taxon>Sapindales</taxon>
        <taxon>Sapindaceae</taxon>
        <taxon>Hippocastanoideae</taxon>
        <taxon>Acereae</taxon>
        <taxon>Acer</taxon>
    </lineage>
</organism>
<gene>
    <name evidence="1" type="ORF">LWI28_004676</name>
</gene>
<dbReference type="InterPro" id="IPR007750">
    <property type="entry name" value="DUF674"/>
</dbReference>
<evidence type="ECO:0000313" key="1">
    <source>
        <dbReference type="EMBL" id="KAI9156349.1"/>
    </source>
</evidence>
<dbReference type="Pfam" id="PF05056">
    <property type="entry name" value="DUF674"/>
    <property type="match status" value="1"/>
</dbReference>
<dbReference type="EMBL" id="JAJSOW010000107">
    <property type="protein sequence ID" value="KAI9156349.1"/>
    <property type="molecule type" value="Genomic_DNA"/>
</dbReference>
<evidence type="ECO:0008006" key="3">
    <source>
        <dbReference type="Google" id="ProtNLM"/>
    </source>
</evidence>
<proteinExistence type="predicted"/>
<sequence length="226" mass="24931">MAELDMKLKLFIDTEAKKVLFAEAGKDIVDYLFYFLSLPVGTVVRLLQEKGVVGCLADLYESFENLDQTFIRSGKDKDSLISPRALLNPAEIPLLLSDLKSRKVYMCSGLCNGKMSYVSNTFCNDCKKYANIEIPDVAAHVAWRTKNAGRGFVKGVVTYIVMDNLEVKPMSANTFITLLNKLGVKEPDELEGRVVELGVDEGLQLLKASMESKTVLTSVFLGNTGA</sequence>
<accession>A0AAD5IBL9</accession>
<keyword evidence="2" id="KW-1185">Reference proteome</keyword>
<name>A0AAD5IBL9_ACENE</name>
<dbReference type="AlphaFoldDB" id="A0AAD5IBL9"/>